<dbReference type="PROSITE" id="PS00687">
    <property type="entry name" value="ALDEHYDE_DEHYDR_GLU"/>
    <property type="match status" value="1"/>
</dbReference>
<dbReference type="Gene3D" id="3.40.605.10">
    <property type="entry name" value="Aldehyde Dehydrogenase, Chain A, domain 1"/>
    <property type="match status" value="1"/>
</dbReference>
<dbReference type="InterPro" id="IPR016160">
    <property type="entry name" value="Ald_DH_CS_CYS"/>
</dbReference>
<dbReference type="PIRSF" id="PIRSF036492">
    <property type="entry name" value="ALDH"/>
    <property type="match status" value="1"/>
</dbReference>
<evidence type="ECO:0000256" key="8">
    <source>
        <dbReference type="SAM" id="Coils"/>
    </source>
</evidence>
<dbReference type="InterPro" id="IPR029510">
    <property type="entry name" value="Ald_DH_CS_GLU"/>
</dbReference>
<dbReference type="FunFam" id="3.40.309.10:FF:000003">
    <property type="entry name" value="Aldehyde dehydrogenase"/>
    <property type="match status" value="1"/>
</dbReference>
<dbReference type="SUPFAM" id="SSF53720">
    <property type="entry name" value="ALDH-like"/>
    <property type="match status" value="1"/>
</dbReference>
<reference evidence="10 11" key="1">
    <citation type="submission" date="2019-06" db="EMBL/GenBank/DDBJ databases">
        <title>Genome sequence analysis of &gt;100 Bacillus licheniformis strains suggests intrinsic resistance to this species.</title>
        <authorList>
            <person name="Wels M."/>
            <person name="Siezen R.J."/>
            <person name="Johansen E."/>
            <person name="Stuer-Lauridsen B."/>
            <person name="Bjerre K."/>
            <person name="Nielsen B.K.K."/>
        </authorList>
    </citation>
    <scope>NUCLEOTIDE SEQUENCE [LARGE SCALE GENOMIC DNA]</scope>
    <source>
        <strain evidence="10 11">BAC-16736</strain>
    </source>
</reference>
<comment type="caution">
    <text evidence="10">The sequence shown here is derived from an EMBL/GenBank/DDBJ whole genome shotgun (WGS) entry which is preliminary data.</text>
</comment>
<evidence type="ECO:0000256" key="7">
    <source>
        <dbReference type="RuleBase" id="RU003345"/>
    </source>
</evidence>
<keyword evidence="3" id="KW-0520">NAD</keyword>
<evidence type="ECO:0000256" key="5">
    <source>
        <dbReference type="PIRSR" id="PIRSR036492-1"/>
    </source>
</evidence>
<feature type="coiled-coil region" evidence="8">
    <location>
        <begin position="59"/>
        <end position="87"/>
    </location>
</feature>
<evidence type="ECO:0000259" key="9">
    <source>
        <dbReference type="Pfam" id="PF00171"/>
    </source>
</evidence>
<evidence type="ECO:0000256" key="2">
    <source>
        <dbReference type="ARBA" id="ARBA00023002"/>
    </source>
</evidence>
<feature type="active site" evidence="5 6">
    <location>
        <position position="239"/>
    </location>
</feature>
<dbReference type="InterPro" id="IPR016161">
    <property type="entry name" value="Ald_DH/histidinol_DH"/>
</dbReference>
<dbReference type="PANTHER" id="PTHR43570:SF16">
    <property type="entry name" value="ALDEHYDE DEHYDROGENASE TYPE III, ISOFORM Q"/>
    <property type="match status" value="1"/>
</dbReference>
<dbReference type="FunFam" id="3.40.605.10:FF:000004">
    <property type="entry name" value="Aldehyde dehydrogenase"/>
    <property type="match status" value="1"/>
</dbReference>
<evidence type="ECO:0000256" key="1">
    <source>
        <dbReference type="ARBA" id="ARBA00009986"/>
    </source>
</evidence>
<comment type="similarity">
    <text evidence="1 4 7">Belongs to the aldehyde dehydrogenase family.</text>
</comment>
<evidence type="ECO:0000256" key="3">
    <source>
        <dbReference type="ARBA" id="ARBA00023027"/>
    </source>
</evidence>
<dbReference type="InterPro" id="IPR016162">
    <property type="entry name" value="Ald_DH_N"/>
</dbReference>
<dbReference type="GO" id="GO:0005737">
    <property type="term" value="C:cytoplasm"/>
    <property type="evidence" value="ECO:0007669"/>
    <property type="project" value="TreeGrafter"/>
</dbReference>
<sequence>MTAEKAVTHNEKNFTRISKSERKQGMAERTTSIETTVTEQKQYFLSGATLAVENRLEQLNILKDAVKKNERNILEALQKDLNKSEHEAYMTEIGIVLEEIRFISRRLKKWAKPKKAKTAVSHIGSKSIVIPEPYGTVLIIAPWNYPFQLAVSPLIGALAAGNTAVIKPSELAPAVSTVISEMIKDIFPPEYVSVIEGGVKTNQELLRQKFDYIFFTGSVPVGKVVMEAAAKQLIPVTLELGGKSPCIVHKDADLKLAAQRIVFGKLTNAGQTCIAPDYLLVHKDVKNELMRALKQSIQTFYGEKPESHLAYGKIISKRHFERLIRFLQNENIVTGGTYQKDALKIAPSIIDEPDWESPVMQEEIFGPILPVIGYETIEDVIQMVQSRPKPLALYLFTNEKTVQRHILSRISFGGGCINDTLMHTATPYLPFGGVGESGIGSYHGYHSFKTFSHEKSVLKQTNLFDISFRYPSSKNGLRIIKKLLR</sequence>
<dbReference type="PANTHER" id="PTHR43570">
    <property type="entry name" value="ALDEHYDE DEHYDROGENASE"/>
    <property type="match status" value="1"/>
</dbReference>
<organism evidence="10 11">
    <name type="scientific">Bacillus licheniformis</name>
    <dbReference type="NCBI Taxonomy" id="1402"/>
    <lineage>
        <taxon>Bacteria</taxon>
        <taxon>Bacillati</taxon>
        <taxon>Bacillota</taxon>
        <taxon>Bacilli</taxon>
        <taxon>Bacillales</taxon>
        <taxon>Bacillaceae</taxon>
        <taxon>Bacillus</taxon>
    </lineage>
</organism>
<evidence type="ECO:0000256" key="4">
    <source>
        <dbReference type="PIRNR" id="PIRNR036492"/>
    </source>
</evidence>
<proteinExistence type="inferred from homology"/>
<accession>A0A8B5YB84</accession>
<dbReference type="AlphaFoldDB" id="A0A8B5YB84"/>
<dbReference type="Gene3D" id="3.40.309.10">
    <property type="entry name" value="Aldehyde Dehydrogenase, Chain A, domain 2"/>
    <property type="match status" value="1"/>
</dbReference>
<dbReference type="InterPro" id="IPR015590">
    <property type="entry name" value="Aldehyde_DH_dom"/>
</dbReference>
<name>A0A8B5YB84_BACLI</name>
<dbReference type="GO" id="GO:0004029">
    <property type="term" value="F:aldehyde dehydrogenase (NAD+) activity"/>
    <property type="evidence" value="ECO:0007669"/>
    <property type="project" value="TreeGrafter"/>
</dbReference>
<gene>
    <name evidence="10" type="ORF">CHCC16736_2718</name>
</gene>
<dbReference type="GO" id="GO:0006081">
    <property type="term" value="P:aldehyde metabolic process"/>
    <property type="evidence" value="ECO:0007669"/>
    <property type="project" value="InterPro"/>
</dbReference>
<dbReference type="Proteomes" id="UP000435910">
    <property type="component" value="Unassembled WGS sequence"/>
</dbReference>
<dbReference type="Pfam" id="PF00171">
    <property type="entry name" value="Aldedh"/>
    <property type="match status" value="1"/>
</dbReference>
<evidence type="ECO:0000256" key="6">
    <source>
        <dbReference type="PROSITE-ProRule" id="PRU10007"/>
    </source>
</evidence>
<dbReference type="InterPro" id="IPR016163">
    <property type="entry name" value="Ald_DH_C"/>
</dbReference>
<feature type="domain" description="Aldehyde dehydrogenase" evidence="9">
    <location>
        <begin position="31"/>
        <end position="457"/>
    </location>
</feature>
<feature type="active site" evidence="5">
    <location>
        <position position="273"/>
    </location>
</feature>
<keyword evidence="8" id="KW-0175">Coiled coil</keyword>
<dbReference type="EMBL" id="NILC01000023">
    <property type="protein sequence ID" value="TWL27397.1"/>
    <property type="molecule type" value="Genomic_DNA"/>
</dbReference>
<keyword evidence="2 4" id="KW-0560">Oxidoreductase</keyword>
<dbReference type="CDD" id="cd07136">
    <property type="entry name" value="ALDH_YwdH-P39616"/>
    <property type="match status" value="1"/>
</dbReference>
<evidence type="ECO:0000313" key="10">
    <source>
        <dbReference type="EMBL" id="TWL27397.1"/>
    </source>
</evidence>
<dbReference type="PROSITE" id="PS00070">
    <property type="entry name" value="ALDEHYDE_DEHYDR_CYS"/>
    <property type="match status" value="1"/>
</dbReference>
<protein>
    <recommendedName>
        <fullName evidence="4">Aldehyde dehydrogenase</fullName>
    </recommendedName>
</protein>
<evidence type="ECO:0000313" key="11">
    <source>
        <dbReference type="Proteomes" id="UP000435910"/>
    </source>
</evidence>
<dbReference type="InterPro" id="IPR012394">
    <property type="entry name" value="Aldehyde_DH_NAD(P)"/>
</dbReference>